<dbReference type="InterPro" id="IPR009057">
    <property type="entry name" value="Homeodomain-like_sf"/>
</dbReference>
<evidence type="ECO:0000256" key="3">
    <source>
        <dbReference type="ARBA" id="ARBA00023163"/>
    </source>
</evidence>
<evidence type="ECO:0000259" key="6">
    <source>
        <dbReference type="PROSITE" id="PS50977"/>
    </source>
</evidence>
<sequence length="232" mass="24822">MTERGRGRPRRFDTAAALKIAMELFWEHGYEGTSLSMLTSAMGITPTSLYAAFGSKEELFRSAVELYNSASESPTSRALELRPTRRAIETMLRENAEAYVDPGNPRGCMVVLAGLNLGVGHEHIGGYLAECRRNDHARIRERIEQGIAEGDLPLGLDAASTASFALTVLQGLSIQARDGCTGEEAQAVIDIAMKSWDEIVRQAEEAASPFATGSPGPADAEEPGTGLPSGPL</sequence>
<dbReference type="RefSeq" id="WP_078761920.1">
    <property type="nucleotide sequence ID" value="NZ_FUWS01000006.1"/>
</dbReference>
<dbReference type="Proteomes" id="UP000190637">
    <property type="component" value="Unassembled WGS sequence"/>
</dbReference>
<dbReference type="InterPro" id="IPR036271">
    <property type="entry name" value="Tet_transcr_reg_TetR-rel_C_sf"/>
</dbReference>
<organism evidence="7 8">
    <name type="scientific">Marinactinospora thermotolerans DSM 45154</name>
    <dbReference type="NCBI Taxonomy" id="1122192"/>
    <lineage>
        <taxon>Bacteria</taxon>
        <taxon>Bacillati</taxon>
        <taxon>Actinomycetota</taxon>
        <taxon>Actinomycetes</taxon>
        <taxon>Streptosporangiales</taxon>
        <taxon>Nocardiopsidaceae</taxon>
        <taxon>Marinactinospora</taxon>
    </lineage>
</organism>
<gene>
    <name evidence="7" type="ORF">SAMN02745673_02623</name>
</gene>
<dbReference type="InterPro" id="IPR001647">
    <property type="entry name" value="HTH_TetR"/>
</dbReference>
<evidence type="ECO:0000256" key="2">
    <source>
        <dbReference type="ARBA" id="ARBA00023125"/>
    </source>
</evidence>
<keyword evidence="3" id="KW-0804">Transcription</keyword>
<dbReference type="SUPFAM" id="SSF48498">
    <property type="entry name" value="Tetracyclin repressor-like, C-terminal domain"/>
    <property type="match status" value="1"/>
</dbReference>
<evidence type="ECO:0000313" key="7">
    <source>
        <dbReference type="EMBL" id="SKA12503.1"/>
    </source>
</evidence>
<reference evidence="7 8" key="1">
    <citation type="submission" date="2017-02" db="EMBL/GenBank/DDBJ databases">
        <authorList>
            <person name="Peterson S.W."/>
        </authorList>
    </citation>
    <scope>NUCLEOTIDE SEQUENCE [LARGE SCALE GENOMIC DNA]</scope>
    <source>
        <strain evidence="7 8">DSM 45154</strain>
    </source>
</reference>
<dbReference type="InterPro" id="IPR023772">
    <property type="entry name" value="DNA-bd_HTH_TetR-type_CS"/>
</dbReference>
<evidence type="ECO:0000256" key="4">
    <source>
        <dbReference type="PROSITE-ProRule" id="PRU00335"/>
    </source>
</evidence>
<dbReference type="AlphaFoldDB" id="A0A1T4R960"/>
<dbReference type="InterPro" id="IPR011075">
    <property type="entry name" value="TetR_C"/>
</dbReference>
<protein>
    <submittedName>
        <fullName evidence="7">Transcriptional regulator, TetR family</fullName>
    </submittedName>
</protein>
<keyword evidence="8" id="KW-1185">Reference proteome</keyword>
<evidence type="ECO:0000256" key="1">
    <source>
        <dbReference type="ARBA" id="ARBA00023015"/>
    </source>
</evidence>
<feature type="DNA-binding region" description="H-T-H motif" evidence="4">
    <location>
        <begin position="34"/>
        <end position="53"/>
    </location>
</feature>
<dbReference type="PANTHER" id="PTHR47506:SF1">
    <property type="entry name" value="HTH-TYPE TRANSCRIPTIONAL REGULATOR YJDC"/>
    <property type="match status" value="1"/>
</dbReference>
<dbReference type="Gene3D" id="1.10.357.10">
    <property type="entry name" value="Tetracycline Repressor, domain 2"/>
    <property type="match status" value="1"/>
</dbReference>
<keyword evidence="2 4" id="KW-0238">DNA-binding</keyword>
<dbReference type="PROSITE" id="PS50977">
    <property type="entry name" value="HTH_TETR_2"/>
    <property type="match status" value="1"/>
</dbReference>
<dbReference type="Pfam" id="PF16925">
    <property type="entry name" value="TetR_C_13"/>
    <property type="match status" value="1"/>
</dbReference>
<keyword evidence="1" id="KW-0805">Transcription regulation</keyword>
<dbReference type="EMBL" id="FUWS01000006">
    <property type="protein sequence ID" value="SKA12503.1"/>
    <property type="molecule type" value="Genomic_DNA"/>
</dbReference>
<proteinExistence type="predicted"/>
<dbReference type="GO" id="GO:0003677">
    <property type="term" value="F:DNA binding"/>
    <property type="evidence" value="ECO:0007669"/>
    <property type="project" value="UniProtKB-UniRule"/>
</dbReference>
<dbReference type="PROSITE" id="PS01081">
    <property type="entry name" value="HTH_TETR_1"/>
    <property type="match status" value="1"/>
</dbReference>
<feature type="region of interest" description="Disordered" evidence="5">
    <location>
        <begin position="203"/>
        <end position="232"/>
    </location>
</feature>
<evidence type="ECO:0000256" key="5">
    <source>
        <dbReference type="SAM" id="MobiDB-lite"/>
    </source>
</evidence>
<evidence type="ECO:0000313" key="8">
    <source>
        <dbReference type="Proteomes" id="UP000190637"/>
    </source>
</evidence>
<dbReference type="PANTHER" id="PTHR47506">
    <property type="entry name" value="TRANSCRIPTIONAL REGULATORY PROTEIN"/>
    <property type="match status" value="1"/>
</dbReference>
<dbReference type="Pfam" id="PF00440">
    <property type="entry name" value="TetR_N"/>
    <property type="match status" value="1"/>
</dbReference>
<dbReference type="Gene3D" id="1.10.10.60">
    <property type="entry name" value="Homeodomain-like"/>
    <property type="match status" value="1"/>
</dbReference>
<accession>A0A1T4R960</accession>
<dbReference type="STRING" id="1122192.SAMN02745673_02623"/>
<dbReference type="PRINTS" id="PR00455">
    <property type="entry name" value="HTHTETR"/>
</dbReference>
<feature type="domain" description="HTH tetR-type" evidence="6">
    <location>
        <begin position="11"/>
        <end position="71"/>
    </location>
</feature>
<name>A0A1T4R960_9ACTN</name>
<dbReference type="OrthoDB" id="9805134at2"/>
<dbReference type="SUPFAM" id="SSF46689">
    <property type="entry name" value="Homeodomain-like"/>
    <property type="match status" value="1"/>
</dbReference>